<feature type="non-terminal residue" evidence="1">
    <location>
        <position position="1"/>
    </location>
</feature>
<gene>
    <name evidence="1" type="ORF">GMARGA_LOCUS36409</name>
</gene>
<evidence type="ECO:0000313" key="2">
    <source>
        <dbReference type="Proteomes" id="UP000789901"/>
    </source>
</evidence>
<evidence type="ECO:0000313" key="1">
    <source>
        <dbReference type="EMBL" id="CAG8843189.1"/>
    </source>
</evidence>
<feature type="non-terminal residue" evidence="1">
    <location>
        <position position="40"/>
    </location>
</feature>
<name>A0ABN7WZQ2_GIGMA</name>
<reference evidence="1 2" key="1">
    <citation type="submission" date="2021-06" db="EMBL/GenBank/DDBJ databases">
        <authorList>
            <person name="Kallberg Y."/>
            <person name="Tangrot J."/>
            <person name="Rosling A."/>
        </authorList>
    </citation>
    <scope>NUCLEOTIDE SEQUENCE [LARGE SCALE GENOMIC DNA]</scope>
    <source>
        <strain evidence="1 2">120-4 pot B 10/14</strain>
    </source>
</reference>
<organism evidence="1 2">
    <name type="scientific">Gigaspora margarita</name>
    <dbReference type="NCBI Taxonomy" id="4874"/>
    <lineage>
        <taxon>Eukaryota</taxon>
        <taxon>Fungi</taxon>
        <taxon>Fungi incertae sedis</taxon>
        <taxon>Mucoromycota</taxon>
        <taxon>Glomeromycotina</taxon>
        <taxon>Glomeromycetes</taxon>
        <taxon>Diversisporales</taxon>
        <taxon>Gigasporaceae</taxon>
        <taxon>Gigaspora</taxon>
    </lineage>
</organism>
<keyword evidence="2" id="KW-1185">Reference proteome</keyword>
<dbReference type="EMBL" id="CAJVQB010071553">
    <property type="protein sequence ID" value="CAG8843189.1"/>
    <property type="molecule type" value="Genomic_DNA"/>
</dbReference>
<accession>A0ABN7WZQ2</accession>
<proteinExistence type="predicted"/>
<dbReference type="Proteomes" id="UP000789901">
    <property type="component" value="Unassembled WGS sequence"/>
</dbReference>
<protein>
    <submittedName>
        <fullName evidence="1">3038_t:CDS:1</fullName>
    </submittedName>
</protein>
<sequence length="40" mass="4352">HVIGICYNWNSYTLGAILIGSVVHGHMSKQIIGHGQSMDN</sequence>
<comment type="caution">
    <text evidence="1">The sequence shown here is derived from an EMBL/GenBank/DDBJ whole genome shotgun (WGS) entry which is preliminary data.</text>
</comment>